<comment type="caution">
    <text evidence="1">The sequence shown here is derived from an EMBL/GenBank/DDBJ whole genome shotgun (WGS) entry which is preliminary data.</text>
</comment>
<name>G4D4S7_9FIRM</name>
<dbReference type="STRING" id="997350.HMPREF9129_1407"/>
<proteinExistence type="predicted"/>
<keyword evidence="2" id="KW-1185">Reference proteome</keyword>
<evidence type="ECO:0000313" key="2">
    <source>
        <dbReference type="Proteomes" id="UP000003422"/>
    </source>
</evidence>
<dbReference type="eggNOG" id="ENOG50326C9">
    <property type="taxonomic scope" value="Bacteria"/>
</dbReference>
<feature type="non-terminal residue" evidence="1">
    <location>
        <position position="1"/>
    </location>
</feature>
<dbReference type="AlphaFoldDB" id="G4D4S7"/>
<evidence type="ECO:0000313" key="1">
    <source>
        <dbReference type="EMBL" id="EGY79466.1"/>
    </source>
</evidence>
<dbReference type="EMBL" id="AGBB01000135">
    <property type="protein sequence ID" value="EGY79466.1"/>
    <property type="molecule type" value="Genomic_DNA"/>
</dbReference>
<dbReference type="HOGENOM" id="CLU_1028612_0_0_9"/>
<accession>G4D4S7</accession>
<dbReference type="RefSeq" id="WP_004822028.1">
    <property type="nucleotide sequence ID" value="NZ_JH165063.1"/>
</dbReference>
<sequence length="270" mass="31302">EKYKTVNVDNYLYLWNFILFNNLSNYLIDAYINSESSTILFEEKLKREGKQIIRLIGSIEIQDILGNIITCMINSEDYLQGNIKIDYTNEVPRKSENVLNLDLNYIFNYTPNSLKEVIDKLKVDLVAFKYFGKSQVNENGKFILPIYVDEETLSKKGIDYGEYLINWASLAYLKMLTKIHDFFLDYYKYDGKEGLVNDGIMLALIYLTDYEVKDYPTGLQKSIEVGRSTKGKCYFIDSIVAPMAIEQDLAIVFQAKDVYSVVTKTLRLLQ</sequence>
<reference evidence="1 2" key="1">
    <citation type="submission" date="2011-06" db="EMBL/GenBank/DDBJ databases">
        <authorList>
            <person name="Muzny D."/>
            <person name="Qin X."/>
            <person name="Deng J."/>
            <person name="Jiang H."/>
            <person name="Liu Y."/>
            <person name="Qu J."/>
            <person name="Song X.-Z."/>
            <person name="Zhang L."/>
            <person name="Thornton R."/>
            <person name="Coyle M."/>
            <person name="Francisco L."/>
            <person name="Jackson L."/>
            <person name="Javaid M."/>
            <person name="Korchina V."/>
            <person name="Kovar C."/>
            <person name="Mata R."/>
            <person name="Mathew T."/>
            <person name="Ngo R."/>
            <person name="Nguyen L."/>
            <person name="Nguyen N."/>
            <person name="Okwuonu G."/>
            <person name="Ongeri F."/>
            <person name="Pham C."/>
            <person name="Simmons D."/>
            <person name="Wilczek-Boney K."/>
            <person name="Hale W."/>
            <person name="Jakkamsetti A."/>
            <person name="Pham P."/>
            <person name="Ruth R."/>
            <person name="San Lucas F."/>
            <person name="Warren J."/>
            <person name="Zhang J."/>
            <person name="Zhao Z."/>
            <person name="Zhou C."/>
            <person name="Zhu D."/>
            <person name="Lee S."/>
            <person name="Bess C."/>
            <person name="Blankenburg K."/>
            <person name="Forbes L."/>
            <person name="Fu Q."/>
            <person name="Gubbala S."/>
            <person name="Hirani K."/>
            <person name="Jayaseelan J.C."/>
            <person name="Lara F."/>
            <person name="Munidasa M."/>
            <person name="Palculict T."/>
            <person name="Patil S."/>
            <person name="Pu L.-L."/>
            <person name="Saada N."/>
            <person name="Tang L."/>
            <person name="Weissenberger G."/>
            <person name="Zhu Y."/>
            <person name="Hemphill L."/>
            <person name="Shang Y."/>
            <person name="Youmans B."/>
            <person name="Ayvaz T."/>
            <person name="Ross M."/>
            <person name="Santibanez J."/>
            <person name="Aqrawi P."/>
            <person name="Gross S."/>
            <person name="Joshi V."/>
            <person name="Fowler G."/>
            <person name="Nazareth L."/>
            <person name="Reid J."/>
            <person name="Worley K."/>
            <person name="Petrosino J."/>
            <person name="Highlander S."/>
            <person name="Gibbs R."/>
        </authorList>
    </citation>
    <scope>NUCLEOTIDE SEQUENCE [LARGE SCALE GENOMIC DNA]</scope>
    <source>
        <strain evidence="1 2">ATCC 29427</strain>
    </source>
</reference>
<organism evidence="1 2">
    <name type="scientific">Peptoniphilus indolicus ATCC 29427</name>
    <dbReference type="NCBI Taxonomy" id="997350"/>
    <lineage>
        <taxon>Bacteria</taxon>
        <taxon>Bacillati</taxon>
        <taxon>Bacillota</taxon>
        <taxon>Tissierellia</taxon>
        <taxon>Tissierellales</taxon>
        <taxon>Peptoniphilaceae</taxon>
        <taxon>Peptoniphilus</taxon>
    </lineage>
</organism>
<dbReference type="Proteomes" id="UP000003422">
    <property type="component" value="Unassembled WGS sequence"/>
</dbReference>
<protein>
    <submittedName>
        <fullName evidence="1">Uncharacterized protein</fullName>
    </submittedName>
</protein>
<dbReference type="PATRIC" id="fig|997350.3.peg.1350"/>
<gene>
    <name evidence="1" type="ORF">HMPREF9129_1407</name>
</gene>